<sequence>MMFFIIVSIVCFLLTFWLSKYQNQLHEHYKKQWKKTVNYIRYTSFAILLAGLLYVPEAQILKISSWLLIFSMLLYFGSLFIIYNKNKSKK</sequence>
<keyword evidence="1" id="KW-0812">Transmembrane</keyword>
<accession>A0A1G9B1C9</accession>
<dbReference type="Pfam" id="PF04241">
    <property type="entry name" value="DUF423"/>
    <property type="match status" value="1"/>
</dbReference>
<dbReference type="EMBL" id="FNFI01000007">
    <property type="protein sequence ID" value="SDK32635.1"/>
    <property type="molecule type" value="Genomic_DNA"/>
</dbReference>
<evidence type="ECO:0000313" key="4">
    <source>
        <dbReference type="Proteomes" id="UP000242700"/>
    </source>
</evidence>
<dbReference type="RefSeq" id="WP_092597933.1">
    <property type="nucleotide sequence ID" value="NZ_BMCN01000003.1"/>
</dbReference>
<reference evidence="4" key="1">
    <citation type="submission" date="2016-10" db="EMBL/GenBank/DDBJ databases">
        <authorList>
            <person name="Varghese N."/>
            <person name="Submissions S."/>
        </authorList>
    </citation>
    <scope>NUCLEOTIDE SEQUENCE [LARGE SCALE GENOMIC DNA]</scope>
    <source>
        <strain evidence="4">CGMCC 1.8911</strain>
    </source>
</reference>
<gene>
    <name evidence="2" type="ORF">J2Z27_001090</name>
    <name evidence="3" type="ORF">SAMN05216187_10743</name>
</gene>
<dbReference type="STRING" id="586411.SAMN05216187_10743"/>
<proteinExistence type="predicted"/>
<name>A0A1G9B1C9_9STAP</name>
<dbReference type="InterPro" id="IPR006696">
    <property type="entry name" value="DUF423"/>
</dbReference>
<reference evidence="3" key="2">
    <citation type="submission" date="2016-10" db="EMBL/GenBank/DDBJ databases">
        <authorList>
            <person name="de Groot N.N."/>
        </authorList>
    </citation>
    <scope>NUCLEOTIDE SEQUENCE [LARGE SCALE GENOMIC DNA]</scope>
    <source>
        <strain evidence="3">CGMCC 1.8911</strain>
    </source>
</reference>
<feature type="transmembrane region" description="Helical" evidence="1">
    <location>
        <begin position="39"/>
        <end position="56"/>
    </location>
</feature>
<keyword evidence="1" id="KW-1133">Transmembrane helix</keyword>
<keyword evidence="1" id="KW-0472">Membrane</keyword>
<feature type="transmembrane region" description="Helical" evidence="1">
    <location>
        <begin position="63"/>
        <end position="83"/>
    </location>
</feature>
<protein>
    <submittedName>
        <fullName evidence="2">Uncharacterized membrane protein YgdD (TMEM256/DUF423 family)</fullName>
    </submittedName>
</protein>
<evidence type="ECO:0000256" key="1">
    <source>
        <dbReference type="SAM" id="Phobius"/>
    </source>
</evidence>
<dbReference type="AlphaFoldDB" id="A0A1G9B1C9"/>
<dbReference type="Proteomes" id="UP000242700">
    <property type="component" value="Unassembled WGS sequence"/>
</dbReference>
<organism evidence="3 4">
    <name type="scientific">Jeotgalicoccus aerolatus</name>
    <dbReference type="NCBI Taxonomy" id="709510"/>
    <lineage>
        <taxon>Bacteria</taxon>
        <taxon>Bacillati</taxon>
        <taxon>Bacillota</taxon>
        <taxon>Bacilli</taxon>
        <taxon>Bacillales</taxon>
        <taxon>Staphylococcaceae</taxon>
        <taxon>Jeotgalicoccus</taxon>
    </lineage>
</organism>
<dbReference type="EMBL" id="JAGGKN010000003">
    <property type="protein sequence ID" value="MBP1952051.1"/>
    <property type="molecule type" value="Genomic_DNA"/>
</dbReference>
<reference evidence="2 5" key="3">
    <citation type="submission" date="2021-03" db="EMBL/GenBank/DDBJ databases">
        <title>Genomic Encyclopedia of Type Strains, Phase IV (KMG-IV): sequencing the most valuable type-strain genomes for metagenomic binning, comparative biology and taxonomic classification.</title>
        <authorList>
            <person name="Goeker M."/>
        </authorList>
    </citation>
    <scope>NUCLEOTIDE SEQUENCE [LARGE SCALE GENOMIC DNA]</scope>
    <source>
        <strain evidence="2 5">DSM 22420</strain>
    </source>
</reference>
<evidence type="ECO:0000313" key="5">
    <source>
        <dbReference type="Proteomes" id="UP001519348"/>
    </source>
</evidence>
<dbReference type="Proteomes" id="UP001519348">
    <property type="component" value="Unassembled WGS sequence"/>
</dbReference>
<keyword evidence="5" id="KW-1185">Reference proteome</keyword>
<evidence type="ECO:0000313" key="3">
    <source>
        <dbReference type="EMBL" id="SDK32635.1"/>
    </source>
</evidence>
<evidence type="ECO:0000313" key="2">
    <source>
        <dbReference type="EMBL" id="MBP1952051.1"/>
    </source>
</evidence>